<comment type="caution">
    <text evidence="1">The sequence shown here is derived from an EMBL/GenBank/DDBJ whole genome shotgun (WGS) entry which is preliminary data.</text>
</comment>
<dbReference type="PATRIC" id="fig|1350482.3.peg.2512"/>
<keyword evidence="2" id="KW-1185">Reference proteome</keyword>
<accession>A0A0M0F8E8</accession>
<dbReference type="Gene3D" id="3.60.40.10">
    <property type="entry name" value="PPM-type phosphatase domain"/>
    <property type="match status" value="1"/>
</dbReference>
<dbReference type="EMBL" id="ATNL01000008">
    <property type="protein sequence ID" value="KON73748.1"/>
    <property type="molecule type" value="Genomic_DNA"/>
</dbReference>
<organism evidence="1 2">
    <name type="scientific">Cellulosimicrobium cellulans F16</name>
    <dbReference type="NCBI Taxonomy" id="1350482"/>
    <lineage>
        <taxon>Bacteria</taxon>
        <taxon>Bacillati</taxon>
        <taxon>Actinomycetota</taxon>
        <taxon>Actinomycetes</taxon>
        <taxon>Micrococcales</taxon>
        <taxon>Promicromonosporaceae</taxon>
        <taxon>Cellulosimicrobium</taxon>
    </lineage>
</organism>
<dbReference type="SUPFAM" id="SSF81606">
    <property type="entry name" value="PP2C-like"/>
    <property type="match status" value="1"/>
</dbReference>
<name>A0A0M0F8E8_CELCE</name>
<reference evidence="1 2" key="1">
    <citation type="journal article" date="2015" name="Sci. Rep.">
        <title>Functional and structural properties of a novel cellulosome-like multienzyme complex: efficient glycoside hydrolysis of water-insoluble 7-xylosyl-10-deacetylpaclitaxel.</title>
        <authorList>
            <person name="Dou T.Y."/>
            <person name="Luan H.W."/>
            <person name="Ge G.B."/>
            <person name="Dong M.M."/>
            <person name="Zou H.F."/>
            <person name="He Y.Q."/>
            <person name="Cui P."/>
            <person name="Wang J.Y."/>
            <person name="Hao D.C."/>
            <person name="Yang S.L."/>
            <person name="Yang L."/>
        </authorList>
    </citation>
    <scope>NUCLEOTIDE SEQUENCE [LARGE SCALE GENOMIC DNA]</scope>
    <source>
        <strain evidence="1 2">F16</strain>
    </source>
</reference>
<dbReference type="Proteomes" id="UP000037387">
    <property type="component" value="Unassembled WGS sequence"/>
</dbReference>
<protein>
    <recommendedName>
        <fullName evidence="3">PPM-type phosphatase domain-containing protein</fullName>
    </recommendedName>
</protein>
<dbReference type="InterPro" id="IPR036457">
    <property type="entry name" value="PPM-type-like_dom_sf"/>
</dbReference>
<dbReference type="AlphaFoldDB" id="A0A0M0F8E8"/>
<gene>
    <name evidence="1" type="ORF">M768_12475</name>
</gene>
<evidence type="ECO:0008006" key="3">
    <source>
        <dbReference type="Google" id="ProtNLM"/>
    </source>
</evidence>
<evidence type="ECO:0000313" key="2">
    <source>
        <dbReference type="Proteomes" id="UP000037387"/>
    </source>
</evidence>
<proteinExistence type="predicted"/>
<sequence length="263" mass="28508">MMRVVTAMLPDAHASQDRIFTTQNAVIVLDGASAFVPVEVSPSTYVDTLGRILVDGLTAEPEESLSELLAYAIAESASLLDLQPGASPSSTVAIARRDGSGVDLLVLGDSQIVTPHDVYVDTRIDRFAQAPRAAYRARLEAGHGFDETHRELLKVLQADQSRHRNIDGGYWIAEAVPAAASHAITVRTGPAAPTWLVLATDGAYRPMQHLGLDDWAVIAAQDSAGLYRLLNELNRWEKCEDADGRALPRAKRHDDKSIAVFEC</sequence>
<evidence type="ECO:0000313" key="1">
    <source>
        <dbReference type="EMBL" id="KON73748.1"/>
    </source>
</evidence>